<gene>
    <name evidence="1" type="ORF">SSLN_LOCUS18080</name>
</gene>
<keyword evidence="2" id="KW-1185">Reference proteome</keyword>
<proteinExistence type="predicted"/>
<dbReference type="EMBL" id="UYSU01043651">
    <property type="protein sequence ID" value="VDM04466.1"/>
    <property type="molecule type" value="Genomic_DNA"/>
</dbReference>
<evidence type="ECO:0000313" key="3">
    <source>
        <dbReference type="WBParaSite" id="SSLN_0001876301-mRNA-1"/>
    </source>
</evidence>
<organism evidence="3">
    <name type="scientific">Schistocephalus solidus</name>
    <name type="common">Tapeworm</name>
    <dbReference type="NCBI Taxonomy" id="70667"/>
    <lineage>
        <taxon>Eukaryota</taxon>
        <taxon>Metazoa</taxon>
        <taxon>Spiralia</taxon>
        <taxon>Lophotrochozoa</taxon>
        <taxon>Platyhelminthes</taxon>
        <taxon>Cestoda</taxon>
        <taxon>Eucestoda</taxon>
        <taxon>Diphyllobothriidea</taxon>
        <taxon>Diphyllobothriidae</taxon>
        <taxon>Schistocephalus</taxon>
    </lineage>
</organism>
<reference evidence="1 2" key="2">
    <citation type="submission" date="2018-11" db="EMBL/GenBank/DDBJ databases">
        <authorList>
            <consortium name="Pathogen Informatics"/>
        </authorList>
    </citation>
    <scope>NUCLEOTIDE SEQUENCE [LARGE SCALE GENOMIC DNA]</scope>
    <source>
        <strain evidence="1 2">NST_G2</strain>
    </source>
</reference>
<sequence>MPYHSGQRGSSGRHDVTIALSEQVYRALLAWEPVNDRMAYARQKGHFTNISVVSVYAPTSGAEQRDKETFYSKLNE</sequence>
<dbReference type="Proteomes" id="UP000275846">
    <property type="component" value="Unassembled WGS sequence"/>
</dbReference>
<name>A0A183TNN2_SCHSO</name>
<evidence type="ECO:0000313" key="1">
    <source>
        <dbReference type="EMBL" id="VDM04466.1"/>
    </source>
</evidence>
<dbReference type="OrthoDB" id="6142715at2759"/>
<evidence type="ECO:0000313" key="2">
    <source>
        <dbReference type="Proteomes" id="UP000275846"/>
    </source>
</evidence>
<reference evidence="3" key="1">
    <citation type="submission" date="2016-06" db="UniProtKB">
        <authorList>
            <consortium name="WormBaseParasite"/>
        </authorList>
    </citation>
    <scope>IDENTIFICATION</scope>
</reference>
<dbReference type="AlphaFoldDB" id="A0A183TNN2"/>
<dbReference type="WBParaSite" id="SSLN_0001876301-mRNA-1">
    <property type="protein sequence ID" value="SSLN_0001876301-mRNA-1"/>
    <property type="gene ID" value="SSLN_0001876301"/>
</dbReference>
<protein>
    <submittedName>
        <fullName evidence="3">DUF3800 domain-containing protein</fullName>
    </submittedName>
</protein>
<accession>A0A183TNN2</accession>